<dbReference type="InterPro" id="IPR011008">
    <property type="entry name" value="Dimeric_a/b-barrel"/>
</dbReference>
<keyword evidence="4" id="KW-1185">Reference proteome</keyword>
<dbReference type="RefSeq" id="WP_285761874.1">
    <property type="nucleotide sequence ID" value="NZ_BSQG01000013.1"/>
</dbReference>
<dbReference type="PANTHER" id="PTHR35174:SF3">
    <property type="entry name" value="BLL7171 PROTEIN"/>
    <property type="match status" value="1"/>
</dbReference>
<evidence type="ECO:0000313" key="4">
    <source>
        <dbReference type="Proteomes" id="UP001165092"/>
    </source>
</evidence>
<accession>A0A9W6UKU0</accession>
<comment type="caution">
    <text evidence="3">The sequence shown here is derived from an EMBL/GenBank/DDBJ whole genome shotgun (WGS) entry which is preliminary data.</text>
</comment>
<reference evidence="3" key="1">
    <citation type="submission" date="2023-02" db="EMBL/GenBank/DDBJ databases">
        <title>Nocardiopsis ansamitocini NBRC 112285.</title>
        <authorList>
            <person name="Ichikawa N."/>
            <person name="Sato H."/>
            <person name="Tonouchi N."/>
        </authorList>
    </citation>
    <scope>NUCLEOTIDE SEQUENCE</scope>
    <source>
        <strain evidence="3">NBRC 112285</strain>
    </source>
</reference>
<dbReference type="EMBL" id="BSQG01000013">
    <property type="protein sequence ID" value="GLU50344.1"/>
    <property type="molecule type" value="Genomic_DNA"/>
</dbReference>
<comment type="similarity">
    <text evidence="1">Belongs to the YciI family.</text>
</comment>
<sequence length="120" mass="13401">MRYLLLIPTDAAHWATLTQAQRDQRLTEHVDFTRSIIASGEHVDSAVLSVPADSRTVRVRDGRTEIIEGPRSTDEEQLGGYYLVDCADDERAAEVASQVPDARFTSVEIRRLKTITGLMT</sequence>
<evidence type="ECO:0000313" key="3">
    <source>
        <dbReference type="EMBL" id="GLU50344.1"/>
    </source>
</evidence>
<dbReference type="SUPFAM" id="SSF54909">
    <property type="entry name" value="Dimeric alpha+beta barrel"/>
    <property type="match status" value="1"/>
</dbReference>
<organism evidence="3 4">
    <name type="scientific">Nocardiopsis ansamitocini</name>
    <dbReference type="NCBI Taxonomy" id="1670832"/>
    <lineage>
        <taxon>Bacteria</taxon>
        <taxon>Bacillati</taxon>
        <taxon>Actinomycetota</taxon>
        <taxon>Actinomycetes</taxon>
        <taxon>Streptosporangiales</taxon>
        <taxon>Nocardiopsidaceae</taxon>
        <taxon>Nocardiopsis</taxon>
    </lineage>
</organism>
<dbReference type="AlphaFoldDB" id="A0A9W6UKU0"/>
<name>A0A9W6UKU0_9ACTN</name>
<gene>
    <name evidence="3" type="ORF">Nans01_46950</name>
</gene>
<dbReference type="Pfam" id="PF03795">
    <property type="entry name" value="YCII"/>
    <property type="match status" value="1"/>
</dbReference>
<dbReference type="PANTHER" id="PTHR35174">
    <property type="entry name" value="BLL7171 PROTEIN-RELATED"/>
    <property type="match status" value="1"/>
</dbReference>
<evidence type="ECO:0000259" key="2">
    <source>
        <dbReference type="Pfam" id="PF03795"/>
    </source>
</evidence>
<proteinExistence type="inferred from homology"/>
<dbReference type="Gene3D" id="3.30.70.1060">
    <property type="entry name" value="Dimeric alpha+beta barrel"/>
    <property type="match status" value="1"/>
</dbReference>
<protein>
    <recommendedName>
        <fullName evidence="2">YCII-related domain-containing protein</fullName>
    </recommendedName>
</protein>
<dbReference type="InterPro" id="IPR005545">
    <property type="entry name" value="YCII"/>
</dbReference>
<evidence type="ECO:0000256" key="1">
    <source>
        <dbReference type="ARBA" id="ARBA00007689"/>
    </source>
</evidence>
<dbReference type="Proteomes" id="UP001165092">
    <property type="component" value="Unassembled WGS sequence"/>
</dbReference>
<feature type="domain" description="YCII-related" evidence="2">
    <location>
        <begin position="1"/>
        <end position="113"/>
    </location>
</feature>